<dbReference type="RefSeq" id="WP_289214570.1">
    <property type="nucleotide sequence ID" value="NZ_JAPVRC010000001.1"/>
</dbReference>
<protein>
    <recommendedName>
        <fullName evidence="6">Pilus assembly protein PilO</fullName>
    </recommendedName>
</protein>
<gene>
    <name evidence="4" type="ORF">ACFQMN_09055</name>
</gene>
<dbReference type="Proteomes" id="UP001596494">
    <property type="component" value="Unassembled WGS sequence"/>
</dbReference>
<keyword evidence="5" id="KW-1185">Reference proteome</keyword>
<accession>A0ABW2K5M5</accession>
<evidence type="ECO:0000256" key="2">
    <source>
        <dbReference type="SAM" id="MobiDB-lite"/>
    </source>
</evidence>
<proteinExistence type="predicted"/>
<sequence length="215" mass="24179">MLRWNKTYTLTLTAVIIGLFGLGFLLHDVFIKGTQEEVQNLRNTISNEQKILEELQKRENASKTSSNLRELLVSLPVTEKTDQLLIALERAESISDSLINSVTTQSAGTDPREATNEEESQNSLPEGVQKLSYEVEVLTDGFSDFLIFLEELSNDDRILTVDAISFDDSVPEGYESDVKSYLVTVSAFFQPDLGELESEQPSQKYDEESNKINPF</sequence>
<keyword evidence="3" id="KW-0812">Transmembrane</keyword>
<organism evidence="4 5">
    <name type="scientific">Halobacillus campisalis</name>
    <dbReference type="NCBI Taxonomy" id="435909"/>
    <lineage>
        <taxon>Bacteria</taxon>
        <taxon>Bacillati</taxon>
        <taxon>Bacillota</taxon>
        <taxon>Bacilli</taxon>
        <taxon>Bacillales</taxon>
        <taxon>Bacillaceae</taxon>
        <taxon>Halobacillus</taxon>
    </lineage>
</organism>
<keyword evidence="3" id="KW-0472">Membrane</keyword>
<evidence type="ECO:0000256" key="1">
    <source>
        <dbReference type="SAM" id="Coils"/>
    </source>
</evidence>
<evidence type="ECO:0008006" key="6">
    <source>
        <dbReference type="Google" id="ProtNLM"/>
    </source>
</evidence>
<comment type="caution">
    <text evidence="4">The sequence shown here is derived from an EMBL/GenBank/DDBJ whole genome shotgun (WGS) entry which is preliminary data.</text>
</comment>
<feature type="region of interest" description="Disordered" evidence="2">
    <location>
        <begin position="101"/>
        <end position="127"/>
    </location>
</feature>
<reference evidence="5" key="1">
    <citation type="journal article" date="2019" name="Int. J. Syst. Evol. Microbiol.">
        <title>The Global Catalogue of Microorganisms (GCM) 10K type strain sequencing project: providing services to taxonomists for standard genome sequencing and annotation.</title>
        <authorList>
            <consortium name="The Broad Institute Genomics Platform"/>
            <consortium name="The Broad Institute Genome Sequencing Center for Infectious Disease"/>
            <person name="Wu L."/>
            <person name="Ma J."/>
        </authorList>
    </citation>
    <scope>NUCLEOTIDE SEQUENCE [LARGE SCALE GENOMIC DNA]</scope>
    <source>
        <strain evidence="5">CCUG 73951</strain>
    </source>
</reference>
<feature type="compositionally biased region" description="Basic and acidic residues" evidence="2">
    <location>
        <begin position="204"/>
        <end position="215"/>
    </location>
</feature>
<evidence type="ECO:0000256" key="3">
    <source>
        <dbReference type="SAM" id="Phobius"/>
    </source>
</evidence>
<feature type="transmembrane region" description="Helical" evidence="3">
    <location>
        <begin position="7"/>
        <end position="26"/>
    </location>
</feature>
<keyword evidence="3" id="KW-1133">Transmembrane helix</keyword>
<feature type="region of interest" description="Disordered" evidence="2">
    <location>
        <begin position="195"/>
        <end position="215"/>
    </location>
</feature>
<name>A0ABW2K5M5_9BACI</name>
<dbReference type="EMBL" id="JBHTBY010000006">
    <property type="protein sequence ID" value="MFC7321027.1"/>
    <property type="molecule type" value="Genomic_DNA"/>
</dbReference>
<evidence type="ECO:0000313" key="5">
    <source>
        <dbReference type="Proteomes" id="UP001596494"/>
    </source>
</evidence>
<evidence type="ECO:0000313" key="4">
    <source>
        <dbReference type="EMBL" id="MFC7321027.1"/>
    </source>
</evidence>
<keyword evidence="1" id="KW-0175">Coiled coil</keyword>
<feature type="coiled-coil region" evidence="1">
    <location>
        <begin position="31"/>
        <end position="58"/>
    </location>
</feature>